<dbReference type="EMBL" id="FNYY01000009">
    <property type="protein sequence ID" value="SEJ71926.1"/>
    <property type="molecule type" value="Genomic_DNA"/>
</dbReference>
<dbReference type="PIRSF" id="PIRSF029730">
    <property type="entry name" value="UCP029730"/>
    <property type="match status" value="1"/>
</dbReference>
<dbReference type="Pfam" id="PF05013">
    <property type="entry name" value="FGase"/>
    <property type="match status" value="1"/>
</dbReference>
<dbReference type="RefSeq" id="WP_074837103.1">
    <property type="nucleotide sequence ID" value="NZ_CATLQZ010000007.1"/>
</dbReference>
<dbReference type="Gene3D" id="3.40.630.40">
    <property type="entry name" value="Zn-dependent exopeptidases"/>
    <property type="match status" value="1"/>
</dbReference>
<name>A0A975WB84_9RHOB</name>
<dbReference type="InterPro" id="IPR007709">
    <property type="entry name" value="N-FG_amidohydro"/>
</dbReference>
<organism evidence="1 2">
    <name type="scientific">Marinovum algicola</name>
    <dbReference type="NCBI Taxonomy" id="42444"/>
    <lineage>
        <taxon>Bacteria</taxon>
        <taxon>Pseudomonadati</taxon>
        <taxon>Pseudomonadota</taxon>
        <taxon>Alphaproteobacteria</taxon>
        <taxon>Rhodobacterales</taxon>
        <taxon>Roseobacteraceae</taxon>
        <taxon>Marinovum</taxon>
    </lineage>
</organism>
<evidence type="ECO:0000313" key="2">
    <source>
        <dbReference type="Proteomes" id="UP000182932"/>
    </source>
</evidence>
<dbReference type="InterPro" id="IPR011227">
    <property type="entry name" value="UCP029730"/>
</dbReference>
<dbReference type="Proteomes" id="UP000182932">
    <property type="component" value="Unassembled WGS sequence"/>
</dbReference>
<dbReference type="GeneID" id="80818986"/>
<sequence length="253" mass="26843">MSERQQDGCEATVCVTNAAGAGAVLLLCEHASAHIPSRYGDLGLRPEWRDSHAAWDPGALALSQLLSEALDAPLVSGRVSRLVYDINRPPEAAAAMPARSELVEIPGNADLTPAQRAERIATVYRPFCEAVSGLLDAEARAIVTVHSFTPVYFGAARPTEIGILHDSDARLAEAMLAHAPATRRVDRNMPYGPEDGVTHSLQLHGIARGLPNVMLEVRNDLLTTPGDISGIAQELLAMLRPALAAVPVEAADA</sequence>
<dbReference type="AlphaFoldDB" id="A0A975WB84"/>
<accession>A0A975WB84</accession>
<reference evidence="1 2" key="1">
    <citation type="submission" date="2016-10" db="EMBL/GenBank/DDBJ databases">
        <authorList>
            <person name="Varghese N."/>
            <person name="Submissions S."/>
        </authorList>
    </citation>
    <scope>NUCLEOTIDE SEQUENCE [LARGE SCALE GENOMIC DNA]</scope>
    <source>
        <strain evidence="1 2">FF3</strain>
    </source>
</reference>
<keyword evidence="2" id="KW-1185">Reference proteome</keyword>
<gene>
    <name evidence="1" type="ORF">SAMN04487940_109101</name>
</gene>
<comment type="caution">
    <text evidence="1">The sequence shown here is derived from an EMBL/GenBank/DDBJ whole genome shotgun (WGS) entry which is preliminary data.</text>
</comment>
<evidence type="ECO:0000313" key="1">
    <source>
        <dbReference type="EMBL" id="SEJ71926.1"/>
    </source>
</evidence>
<proteinExistence type="predicted"/>
<dbReference type="SUPFAM" id="SSF53187">
    <property type="entry name" value="Zn-dependent exopeptidases"/>
    <property type="match status" value="1"/>
</dbReference>
<protein>
    <submittedName>
        <fullName evidence="1">Predicted N-formylglutamate amidohydrolase</fullName>
    </submittedName>
</protein>